<reference evidence="2 3" key="1">
    <citation type="journal article" date="2015" name="Nature">
        <title>rRNA introns, odd ribosomes, and small enigmatic genomes across a large radiation of phyla.</title>
        <authorList>
            <person name="Brown C.T."/>
            <person name="Hug L.A."/>
            <person name="Thomas B.C."/>
            <person name="Sharon I."/>
            <person name="Castelle C.J."/>
            <person name="Singh A."/>
            <person name="Wilkins M.J."/>
            <person name="Williams K.H."/>
            <person name="Banfield J.F."/>
        </authorList>
    </citation>
    <scope>NUCLEOTIDE SEQUENCE [LARGE SCALE GENOMIC DNA]</scope>
</reference>
<keyword evidence="1" id="KW-0812">Transmembrane</keyword>
<evidence type="ECO:0000256" key="1">
    <source>
        <dbReference type="SAM" id="Phobius"/>
    </source>
</evidence>
<name>A0A0G0Q2N3_9BACT</name>
<dbReference type="Proteomes" id="UP000034539">
    <property type="component" value="Unassembled WGS sequence"/>
</dbReference>
<sequence length="106" mass="11586">LAKKLTEAKVFYFTIAAATLIGLAINLLRINAIAALYYAAIVNGIIAVPLIFIIIRLANDKRIVGEFKSKPIIKASSWAAFILMGLAVVLMMVQILIQLLPSIRFS</sequence>
<dbReference type="EMBL" id="LBXN01000002">
    <property type="protein sequence ID" value="KKR34393.1"/>
    <property type="molecule type" value="Genomic_DNA"/>
</dbReference>
<accession>A0A0G0Q2N3</accession>
<keyword evidence="1" id="KW-0472">Membrane</keyword>
<proteinExistence type="predicted"/>
<feature type="transmembrane region" description="Helical" evidence="1">
    <location>
        <begin position="36"/>
        <end position="58"/>
    </location>
</feature>
<dbReference type="AlphaFoldDB" id="A0A0G0Q2N3"/>
<feature type="non-terminal residue" evidence="2">
    <location>
        <position position="1"/>
    </location>
</feature>
<comment type="caution">
    <text evidence="2">The sequence shown here is derived from an EMBL/GenBank/DDBJ whole genome shotgun (WGS) entry which is preliminary data.</text>
</comment>
<feature type="transmembrane region" description="Helical" evidence="1">
    <location>
        <begin position="78"/>
        <end position="100"/>
    </location>
</feature>
<feature type="transmembrane region" description="Helical" evidence="1">
    <location>
        <begin position="12"/>
        <end position="30"/>
    </location>
</feature>
<evidence type="ECO:0000313" key="3">
    <source>
        <dbReference type="Proteomes" id="UP000034539"/>
    </source>
</evidence>
<evidence type="ECO:0000313" key="2">
    <source>
        <dbReference type="EMBL" id="KKR34393.1"/>
    </source>
</evidence>
<gene>
    <name evidence="2" type="ORF">UT63_C0002G0038</name>
</gene>
<organism evidence="2 3">
    <name type="scientific">Candidatus Gottesmanbacteria bacterium GW2011_GWC2_39_8</name>
    <dbReference type="NCBI Taxonomy" id="1618450"/>
    <lineage>
        <taxon>Bacteria</taxon>
        <taxon>Candidatus Gottesmaniibacteriota</taxon>
    </lineage>
</organism>
<keyword evidence="1" id="KW-1133">Transmembrane helix</keyword>
<protein>
    <submittedName>
        <fullName evidence="2">Natural resistance-associated macrophage protein</fullName>
    </submittedName>
</protein>